<dbReference type="SUPFAM" id="SSF55729">
    <property type="entry name" value="Acyl-CoA N-acyltransferases (Nat)"/>
    <property type="match status" value="1"/>
</dbReference>
<proteinExistence type="predicted"/>
<keyword evidence="5" id="KW-1185">Reference proteome</keyword>
<sequence length="429" mass="48872">MPIELAATIRRCGGWDNQLIVRAFTHNPLIFLHSSLYHNSRIREAYQHALADILKAALHMSDLQLRQATSDDLNALLQLEHRCFSEDRLSRRSFRRFLDMPRDRLIVAEADGELLGYCLVLMSAATRMARIYSIAVLPTARGHGVGEKLVKTAEREAADAGRILMRLEVREDNSSAIALYKRLGYRQFGTYRDYYEDHGNALRFERRILFYEPTREFIPVPYYPQTTDFSCGPAALIMAMAALDEQQSLTTLEELRIWREATTIFMLAGHGGCGPHGLALSAWNRGFESSAWISTEGPLFRDTVRSEDKKRVLELVHEGFLHDIGKTGIQLHHDPLTLEAMEQALLEGQIPVILISTWQLNRSRVPHWVTVCAIDDQFVYLHDPEIDVDDGETVADKQYLPVDKRVFSQISRYGRNQPLQAAVIVGPKR</sequence>
<dbReference type="Gene3D" id="3.90.70.10">
    <property type="entry name" value="Cysteine proteinases"/>
    <property type="match status" value="1"/>
</dbReference>
<evidence type="ECO:0000313" key="4">
    <source>
        <dbReference type="EMBL" id="SHK60711.1"/>
    </source>
</evidence>
<name>A0A1M6TUU2_9GAMM</name>
<dbReference type="InterPro" id="IPR016181">
    <property type="entry name" value="Acyl_CoA_acyltransferase"/>
</dbReference>
<organism evidence="4 5">
    <name type="scientific">Marinobacter antarcticus</name>
    <dbReference type="NCBI Taxonomy" id="564117"/>
    <lineage>
        <taxon>Bacteria</taxon>
        <taxon>Pseudomonadati</taxon>
        <taxon>Pseudomonadota</taxon>
        <taxon>Gammaproteobacteria</taxon>
        <taxon>Pseudomonadales</taxon>
        <taxon>Marinobacteraceae</taxon>
        <taxon>Marinobacter</taxon>
    </lineage>
</organism>
<evidence type="ECO:0000313" key="5">
    <source>
        <dbReference type="Proteomes" id="UP000184497"/>
    </source>
</evidence>
<dbReference type="InterPro" id="IPR000182">
    <property type="entry name" value="GNAT_dom"/>
</dbReference>
<dbReference type="STRING" id="564117.SAMN05216369_2430"/>
<dbReference type="EMBL" id="FRAQ01000002">
    <property type="protein sequence ID" value="SHK60711.1"/>
    <property type="molecule type" value="Genomic_DNA"/>
</dbReference>
<dbReference type="Proteomes" id="UP000184497">
    <property type="component" value="Unassembled WGS sequence"/>
</dbReference>
<accession>A0A1M6TUU2</accession>
<evidence type="ECO:0000256" key="2">
    <source>
        <dbReference type="ARBA" id="ARBA00023315"/>
    </source>
</evidence>
<protein>
    <submittedName>
        <fullName evidence="4">Ribosomal-protein-alanine acetyltransferase</fullName>
    </submittedName>
</protein>
<dbReference type="PROSITE" id="PS51186">
    <property type="entry name" value="GNAT"/>
    <property type="match status" value="1"/>
</dbReference>
<keyword evidence="2" id="KW-0012">Acyltransferase</keyword>
<gene>
    <name evidence="4" type="ORF">SAMN05216369_2430</name>
</gene>
<dbReference type="GO" id="GO:0008080">
    <property type="term" value="F:N-acetyltransferase activity"/>
    <property type="evidence" value="ECO:0007669"/>
    <property type="project" value="InterPro"/>
</dbReference>
<dbReference type="InterPro" id="IPR050832">
    <property type="entry name" value="Bact_Acetyltransf"/>
</dbReference>
<feature type="domain" description="N-acetyltransferase" evidence="3">
    <location>
        <begin position="63"/>
        <end position="209"/>
    </location>
</feature>
<evidence type="ECO:0000256" key="1">
    <source>
        <dbReference type="ARBA" id="ARBA00022679"/>
    </source>
</evidence>
<dbReference type="InterPro" id="IPR021770">
    <property type="entry name" value="DUF3335"/>
</dbReference>
<dbReference type="PANTHER" id="PTHR43877:SF2">
    <property type="entry name" value="AMINOALKYLPHOSPHONATE N-ACETYLTRANSFERASE-RELATED"/>
    <property type="match status" value="1"/>
</dbReference>
<dbReference type="CDD" id="cd04301">
    <property type="entry name" value="NAT_SF"/>
    <property type="match status" value="1"/>
</dbReference>
<evidence type="ECO:0000259" key="3">
    <source>
        <dbReference type="PROSITE" id="PS51186"/>
    </source>
</evidence>
<dbReference type="AlphaFoldDB" id="A0A1M6TUU2"/>
<dbReference type="NCBIfam" id="TIGR01575">
    <property type="entry name" value="rimI"/>
    <property type="match status" value="1"/>
</dbReference>
<dbReference type="InterPro" id="IPR006464">
    <property type="entry name" value="AcTrfase_RimI/Ard1"/>
</dbReference>
<reference evidence="5" key="1">
    <citation type="submission" date="2016-11" db="EMBL/GenBank/DDBJ databases">
        <authorList>
            <person name="Varghese N."/>
            <person name="Submissions S."/>
        </authorList>
    </citation>
    <scope>NUCLEOTIDE SEQUENCE [LARGE SCALE GENOMIC DNA]</scope>
    <source>
        <strain evidence="5">CGMCC 1.10835</strain>
    </source>
</reference>
<dbReference type="Pfam" id="PF11814">
    <property type="entry name" value="DUF3335"/>
    <property type="match status" value="1"/>
</dbReference>
<dbReference type="Pfam" id="PF00583">
    <property type="entry name" value="Acetyltransf_1"/>
    <property type="match status" value="1"/>
</dbReference>
<dbReference type="PANTHER" id="PTHR43877">
    <property type="entry name" value="AMINOALKYLPHOSPHONATE N-ACETYLTRANSFERASE-RELATED-RELATED"/>
    <property type="match status" value="1"/>
</dbReference>
<keyword evidence="1 4" id="KW-0808">Transferase</keyword>
<dbReference type="Gene3D" id="3.40.630.30">
    <property type="match status" value="1"/>
</dbReference>